<evidence type="ECO:0000256" key="2">
    <source>
        <dbReference type="ARBA" id="ARBA00022490"/>
    </source>
</evidence>
<keyword evidence="6" id="KW-0969">Cilium</keyword>
<keyword evidence="8" id="KW-0966">Cell projection</keyword>
<evidence type="ECO:0000256" key="13">
    <source>
        <dbReference type="SAM" id="MobiDB-lite"/>
    </source>
</evidence>
<dbReference type="InterPro" id="IPR036322">
    <property type="entry name" value="WD40_repeat_dom_sf"/>
</dbReference>
<accession>A0A6P6RTJ9</accession>
<dbReference type="PROSITE" id="PS50294">
    <property type="entry name" value="WD_REPEATS_REGION"/>
    <property type="match status" value="1"/>
</dbReference>
<keyword evidence="14" id="KW-1185">Reference proteome</keyword>
<dbReference type="GO" id="GO:0045503">
    <property type="term" value="F:dynein light chain binding"/>
    <property type="evidence" value="ECO:0007669"/>
    <property type="project" value="TreeGrafter"/>
</dbReference>
<dbReference type="AlphaFoldDB" id="A0A6P6RTJ9"/>
<dbReference type="SMART" id="SM00320">
    <property type="entry name" value="WD40"/>
    <property type="match status" value="3"/>
</dbReference>
<evidence type="ECO:0000256" key="9">
    <source>
        <dbReference type="ARBA" id="ARBA00024190"/>
    </source>
</evidence>
<keyword evidence="5" id="KW-0282">Flagellum</keyword>
<gene>
    <name evidence="15" type="primary">LOC34618806</name>
</gene>
<dbReference type="SUPFAM" id="SSF50978">
    <property type="entry name" value="WD40 repeat-like"/>
    <property type="match status" value="1"/>
</dbReference>
<name>A0A6P6RTJ9_9EIME</name>
<evidence type="ECO:0000256" key="1">
    <source>
        <dbReference type="ARBA" id="ARBA00004611"/>
    </source>
</evidence>
<evidence type="ECO:0000313" key="15">
    <source>
        <dbReference type="RefSeq" id="XP_026190869.1"/>
    </source>
</evidence>
<evidence type="ECO:0000256" key="12">
    <source>
        <dbReference type="PROSITE-ProRule" id="PRU00221"/>
    </source>
</evidence>
<dbReference type="Gene3D" id="2.130.10.10">
    <property type="entry name" value="YVTN repeat-like/Quinoprotein amine dehydrogenase"/>
    <property type="match status" value="2"/>
</dbReference>
<keyword evidence="7" id="KW-0206">Cytoskeleton</keyword>
<dbReference type="Proteomes" id="UP000515125">
    <property type="component" value="Unplaced"/>
</dbReference>
<dbReference type="GO" id="GO:0003341">
    <property type="term" value="P:cilium movement"/>
    <property type="evidence" value="ECO:0007669"/>
    <property type="project" value="TreeGrafter"/>
</dbReference>
<evidence type="ECO:0000256" key="5">
    <source>
        <dbReference type="ARBA" id="ARBA00022846"/>
    </source>
</evidence>
<evidence type="ECO:0000256" key="6">
    <source>
        <dbReference type="ARBA" id="ARBA00023069"/>
    </source>
</evidence>
<evidence type="ECO:0000256" key="4">
    <source>
        <dbReference type="ARBA" id="ARBA00022737"/>
    </source>
</evidence>
<evidence type="ECO:0000256" key="10">
    <source>
        <dbReference type="ARBA" id="ARBA00040002"/>
    </source>
</evidence>
<feature type="compositionally biased region" description="Polar residues" evidence="13">
    <location>
        <begin position="803"/>
        <end position="816"/>
    </location>
</feature>
<keyword evidence="3 12" id="KW-0853">WD repeat</keyword>
<evidence type="ECO:0000256" key="8">
    <source>
        <dbReference type="ARBA" id="ARBA00023273"/>
    </source>
</evidence>
<evidence type="ECO:0000256" key="3">
    <source>
        <dbReference type="ARBA" id="ARBA00022574"/>
    </source>
</evidence>
<dbReference type="InterPro" id="IPR015943">
    <property type="entry name" value="WD40/YVTN_repeat-like_dom_sf"/>
</dbReference>
<dbReference type="InterPro" id="IPR050687">
    <property type="entry name" value="Dynein_IC"/>
</dbReference>
<dbReference type="GeneID" id="34618806"/>
<dbReference type="GO" id="GO:0045504">
    <property type="term" value="F:dynein heavy chain binding"/>
    <property type="evidence" value="ECO:0007669"/>
    <property type="project" value="TreeGrafter"/>
</dbReference>
<dbReference type="GO" id="GO:0120293">
    <property type="term" value="C:dynein axonemal particle"/>
    <property type="evidence" value="ECO:0007669"/>
    <property type="project" value="UniProtKB-SubCell"/>
</dbReference>
<dbReference type="RefSeq" id="XP_026190869.1">
    <property type="nucleotide sequence ID" value="XM_026335084.1"/>
</dbReference>
<keyword evidence="2" id="KW-0963">Cytoplasm</keyword>
<feature type="region of interest" description="Disordered" evidence="13">
    <location>
        <begin position="188"/>
        <end position="222"/>
    </location>
</feature>
<reference evidence="15" key="1">
    <citation type="submission" date="2025-08" db="UniProtKB">
        <authorList>
            <consortium name="RefSeq"/>
        </authorList>
    </citation>
    <scope>IDENTIFICATION</scope>
</reference>
<feature type="repeat" description="WD" evidence="12">
    <location>
        <begin position="653"/>
        <end position="688"/>
    </location>
</feature>
<dbReference type="OrthoDB" id="347743at2759"/>
<protein>
    <recommendedName>
        <fullName evidence="10">Dynein axonemal intermediate chain 4</fullName>
    </recommendedName>
    <alternativeName>
        <fullName evidence="11">WD repeat-containing protein 78</fullName>
    </alternativeName>
</protein>
<evidence type="ECO:0000256" key="7">
    <source>
        <dbReference type="ARBA" id="ARBA00023212"/>
    </source>
</evidence>
<evidence type="ECO:0000256" key="11">
    <source>
        <dbReference type="ARBA" id="ARBA00041557"/>
    </source>
</evidence>
<evidence type="ECO:0000313" key="14">
    <source>
        <dbReference type="Proteomes" id="UP000515125"/>
    </source>
</evidence>
<sequence length="816" mass="90134">MHIPAVLLPDIRFDSSPCFYSELAHYATQKTAPALTPPRSVRIELEETATQFLFVRPSTCTVPGTEEHRQICQRNKVYAELKSSRHSIPGRFKVAHTQTLNPQQKLQAVGTGSQEPISQGVEASPAAIHDALAAKPRTLMDDFRDTWRRTAEEFTQEGLLAHGTLLSVDWKVCAPRDRILAATEFDGVQGPSLKSPQASVSRKLDNSLVPSQASQRVRTRDTGRMTGGIVFSSQKQPPHQDGHRGELRHLLAPALFVRLAQTATEGPLPKSLDVAALRVERALCQKQFHRQQMAYRNFKPQRLLQDPLYGETTGSVVAELASSRESTGQRTNNTRPCPCLLLTAYFCANLNVVASWELEDAVSLAHLASSCFVAATTCLVLQPFAAVAMSGLGEVLVEPQILSDSDDEEPSETDVQRVAATCNKAIRALLTVRSSRIICDSLPFMVLCISGFPASCMFSRKQLKELMDFDARLIAGGHGVRAIAYHPLHKDTLCAAYSSSPCNLNSARSGGLLDGGVCVWDLRCSPEQPVLHSATTEGPLGCQHSDTVWDLKWLYKDGNEGLLTTGGDGHVLQWSLQKGLVHSLALTIRRTQNPCNMQLAVSKEAQRNRFFHYAAGLSLEVDKVDNNTYFVSTDEGVIHKCSLAYNEQFLDTYYGHKGPVTSVRISPFSPHFLLSCSSDWTVRLWSISRNLVEAAVYKSTEEPSAVTDVRWSPYDSTAFCCTFDDGRVELWNCREQISDPVAVLYPSVGGQRIERRLTQLRYATTTTVVVVGDDQGCLTLLSVQEEEVPVYSHQEQQERLEQSFVSKSSRQAPPPS</sequence>
<dbReference type="InterPro" id="IPR001680">
    <property type="entry name" value="WD40_rpt"/>
</dbReference>
<feature type="region of interest" description="Disordered" evidence="13">
    <location>
        <begin position="795"/>
        <end position="816"/>
    </location>
</feature>
<dbReference type="GO" id="GO:0005858">
    <property type="term" value="C:axonemal dynein complex"/>
    <property type="evidence" value="ECO:0007669"/>
    <property type="project" value="TreeGrafter"/>
</dbReference>
<organism evidence="14 15">
    <name type="scientific">Cyclospora cayetanensis</name>
    <dbReference type="NCBI Taxonomy" id="88456"/>
    <lineage>
        <taxon>Eukaryota</taxon>
        <taxon>Sar</taxon>
        <taxon>Alveolata</taxon>
        <taxon>Apicomplexa</taxon>
        <taxon>Conoidasida</taxon>
        <taxon>Coccidia</taxon>
        <taxon>Eucoccidiorida</taxon>
        <taxon>Eimeriorina</taxon>
        <taxon>Eimeriidae</taxon>
        <taxon>Cyclospora</taxon>
    </lineage>
</organism>
<dbReference type="PANTHER" id="PTHR12442">
    <property type="entry name" value="DYNEIN INTERMEDIATE CHAIN"/>
    <property type="match status" value="1"/>
</dbReference>
<dbReference type="PANTHER" id="PTHR12442:SF12">
    <property type="entry name" value="DYNEIN AXONEMAL INTERMEDIATE CHAIN 4"/>
    <property type="match status" value="1"/>
</dbReference>
<keyword evidence="4" id="KW-0677">Repeat</keyword>
<comment type="subcellular location">
    <subcellularLocation>
        <location evidence="1">Cytoplasm</location>
        <location evidence="1">Cytoskeleton</location>
        <location evidence="1">Flagellum axoneme</location>
    </subcellularLocation>
    <subcellularLocation>
        <location evidence="9">Dynein axonemal particle</location>
    </subcellularLocation>
</comment>
<dbReference type="Pfam" id="PF00400">
    <property type="entry name" value="WD40"/>
    <property type="match status" value="2"/>
</dbReference>
<proteinExistence type="predicted"/>
<dbReference type="PROSITE" id="PS50082">
    <property type="entry name" value="WD_REPEATS_2"/>
    <property type="match status" value="1"/>
</dbReference>